<evidence type="ECO:0000313" key="1">
    <source>
        <dbReference type="Proteomes" id="UP000038045"/>
    </source>
</evidence>
<reference evidence="2" key="1">
    <citation type="submission" date="2017-02" db="UniProtKB">
        <authorList>
            <consortium name="WormBaseParasite"/>
        </authorList>
    </citation>
    <scope>IDENTIFICATION</scope>
</reference>
<dbReference type="AlphaFoldDB" id="A0A0N4ZWK1"/>
<sequence length="1010" mass="99900">NVQFTVNPALVTAPVTTVVQPTCATAIGSITVTAPVGVGFTYSIDGVTFQASPEFTTVAPGAYLVQVKNAGGCASPVANITINPQPTAPIAATATTVQPTCVLATGSITVTAPLGADLTYSVDGTTYQAGLTFTGLASGTYSLTVRNLEGCVSAATPVVIDPQPALPAAATATTVQPTCALATGSITVTAPLGADLTYSVDGTTYQAGLTFTGLASGTYSLTVRNLEGCVSAATSVGIDPQPALPAAPTATAVQPTCTVNTGSVLVNSPLGVGLTYSIDGVAYQSSSTFSGLAPGVHQLTVRNAGGCVSNPTVITIDPVPAVPVTATATSTAATCTTPTGSINITAPLGAGLTYSIDGVTYQPGVLFSNVAPGDHSLTVKNAAGCISVPFVIKVDYPVPAPAITQVAATCAVPTGTITVTVTAPTDTYGLNGVYQASNIFTNLTPGSYSITVKNSSDCVSEPFIAQIAFPVEDPVISAVQLTCAGGTGSLTITNPTFASGYTFSINGGVDYQTSNLFPNLNPGTYQVVVKKDVDGCLSGVINFTINPQPATPIAATVTTVQPTCVVATGSFIVTAPLGAGLSYSINGIDYKSSPTFAAIIPGSYSLTVKNAAGCVSPASSVVINSQPAIPIAATATTVQPTCAVATGSLTVTAPLGVGLTYSINGTDYQAGVTFTGLAAGTYPLTVKNAAGCVSTASSVVINSQPAIPIAATATTVQPTCAVATGSLTVTAPLGVDLTYSINGTDYQAGVTFTGLAAGMYPLTVKNAAGCVSTASSVVINSQPAIPIAATATTVQPTCAVATGSLTVTAPLGWCYLYRLAAGTYPLTVKNAVGCVSTASSVVINSQPAIPIAATATTVQPTCAVATGSLTVTAPLGVGLTYSINGTDYQAGVTFTGLAAGTYPLTVKNAAGCVSPVTSVVIDPQPATPLAATVTTVQPTCTVATGSLTVTAPLGVGLTYSINGTDYQAGVTFTGLAAGTYPLTVKNAVGCVSTASSVVINSQPAIPIAAT</sequence>
<dbReference type="Proteomes" id="UP000038045">
    <property type="component" value="Unplaced"/>
</dbReference>
<name>A0A0N4ZWK1_PARTI</name>
<proteinExistence type="predicted"/>
<accession>A0A0N4ZWK1</accession>
<keyword evidence="1" id="KW-1185">Reference proteome</keyword>
<evidence type="ECO:0000313" key="2">
    <source>
        <dbReference type="WBParaSite" id="PTRK_0001303200.1"/>
    </source>
</evidence>
<organism evidence="1 2">
    <name type="scientific">Parastrongyloides trichosuri</name>
    <name type="common">Possum-specific nematode worm</name>
    <dbReference type="NCBI Taxonomy" id="131310"/>
    <lineage>
        <taxon>Eukaryota</taxon>
        <taxon>Metazoa</taxon>
        <taxon>Ecdysozoa</taxon>
        <taxon>Nematoda</taxon>
        <taxon>Chromadorea</taxon>
        <taxon>Rhabditida</taxon>
        <taxon>Tylenchina</taxon>
        <taxon>Panagrolaimomorpha</taxon>
        <taxon>Strongyloidoidea</taxon>
        <taxon>Strongyloididae</taxon>
        <taxon>Parastrongyloides</taxon>
    </lineage>
</organism>
<dbReference type="WBParaSite" id="PTRK_0001303200.1">
    <property type="protein sequence ID" value="PTRK_0001303200.1"/>
    <property type="gene ID" value="PTRK_0001303200"/>
</dbReference>
<protein>
    <submittedName>
        <fullName evidence="2">T9SS type B sorting domain-containing protein</fullName>
    </submittedName>
</protein>